<name>A0ABU9D7F3_9PROT</name>
<organism evidence="1 2">
    <name type="scientific">Thermithiobacillus plumbiphilus</name>
    <dbReference type="NCBI Taxonomy" id="1729899"/>
    <lineage>
        <taxon>Bacteria</taxon>
        <taxon>Pseudomonadati</taxon>
        <taxon>Pseudomonadota</taxon>
        <taxon>Acidithiobacillia</taxon>
        <taxon>Acidithiobacillales</taxon>
        <taxon>Thermithiobacillaceae</taxon>
        <taxon>Thermithiobacillus</taxon>
    </lineage>
</organism>
<reference evidence="1 2" key="1">
    <citation type="submission" date="2024-04" db="EMBL/GenBank/DDBJ databases">
        <authorList>
            <person name="Abashina T."/>
            <person name="Shaikin A."/>
        </authorList>
    </citation>
    <scope>NUCLEOTIDE SEQUENCE [LARGE SCALE GENOMIC DNA]</scope>
    <source>
        <strain evidence="1 2">AAFK</strain>
    </source>
</reference>
<evidence type="ECO:0000313" key="2">
    <source>
        <dbReference type="Proteomes" id="UP001446205"/>
    </source>
</evidence>
<comment type="caution">
    <text evidence="1">The sequence shown here is derived from an EMBL/GenBank/DDBJ whole genome shotgun (WGS) entry which is preliminary data.</text>
</comment>
<keyword evidence="2" id="KW-1185">Reference proteome</keyword>
<evidence type="ECO:0000313" key="1">
    <source>
        <dbReference type="EMBL" id="MEK8089466.1"/>
    </source>
</evidence>
<protein>
    <submittedName>
        <fullName evidence="1">Nucleotidyltransferase</fullName>
    </submittedName>
</protein>
<dbReference type="EMBL" id="JBBPCO010000005">
    <property type="protein sequence ID" value="MEK8089466.1"/>
    <property type="molecule type" value="Genomic_DNA"/>
</dbReference>
<gene>
    <name evidence="1" type="ORF">WOB96_06760</name>
</gene>
<dbReference type="Proteomes" id="UP001446205">
    <property type="component" value="Unassembled WGS sequence"/>
</dbReference>
<sequence>MNRASLNVRRLRQMIAHEAARIMVEEGVKDFRLAKDKALRHLALGQHDAHQILPSNAEINDEVIARLRLFQGERQPAILRRLRETALEAMDLLADFDPRLAGSVLEGTATEHSDINLHLVADSPESVLFFLMDHGIDHEPSSAMLRFGNSAREMPAVRFELQDIPVDCVIFSMDETREVPLSKVDGKPMRRARRKQLEALLAAPDDEPA</sequence>
<proteinExistence type="predicted"/>
<accession>A0ABU9D7F3</accession>
<dbReference type="RefSeq" id="WP_341370522.1">
    <property type="nucleotide sequence ID" value="NZ_JBBPCO010000005.1"/>
</dbReference>